<feature type="domain" description="PGF-CTERM archaeal protein-sorting signal" evidence="4">
    <location>
        <begin position="18"/>
        <end position="39"/>
    </location>
</feature>
<dbReference type="GO" id="GO:0005886">
    <property type="term" value="C:plasma membrane"/>
    <property type="evidence" value="ECO:0007669"/>
    <property type="project" value="UniProtKB-SubCell"/>
</dbReference>
<name>A0A6B0T3M7_9EURY</name>
<dbReference type="GO" id="GO:0030115">
    <property type="term" value="C:S-layer"/>
    <property type="evidence" value="ECO:0007669"/>
    <property type="project" value="UniProtKB-SubCell"/>
</dbReference>
<dbReference type="AlphaFoldDB" id="A0A6B0T3M7"/>
<comment type="caution">
    <text evidence="5">The sequence shown here is derived from an EMBL/GenBank/DDBJ whole genome shotgun (WGS) entry which is preliminary data.</text>
</comment>
<evidence type="ECO:0000256" key="2">
    <source>
        <dbReference type="SAM" id="MobiDB-lite"/>
    </source>
</evidence>
<dbReference type="Proteomes" id="UP000466535">
    <property type="component" value="Unassembled WGS sequence"/>
</dbReference>
<dbReference type="Pfam" id="PF18204">
    <property type="entry name" value="PGF-CTERM"/>
    <property type="match status" value="1"/>
</dbReference>
<dbReference type="InterPro" id="IPR026371">
    <property type="entry name" value="PGF_CTERM"/>
</dbReference>
<organism evidence="5 6">
    <name type="scientific">Halovenus carboxidivorans</name>
    <dbReference type="NCBI Taxonomy" id="2692199"/>
    <lineage>
        <taxon>Archaea</taxon>
        <taxon>Methanobacteriati</taxon>
        <taxon>Methanobacteriota</taxon>
        <taxon>Stenosarchaea group</taxon>
        <taxon>Halobacteria</taxon>
        <taxon>Halobacteriales</taxon>
        <taxon>Haloarculaceae</taxon>
        <taxon>Halovenus</taxon>
    </lineage>
</organism>
<gene>
    <name evidence="5" type="ORF">GRX03_08790</name>
</gene>
<evidence type="ECO:0000256" key="3">
    <source>
        <dbReference type="SAM" id="Phobius"/>
    </source>
</evidence>
<feature type="transmembrane region" description="Helical" evidence="3">
    <location>
        <begin position="20"/>
        <end position="36"/>
    </location>
</feature>
<evidence type="ECO:0000313" key="6">
    <source>
        <dbReference type="Proteomes" id="UP000466535"/>
    </source>
</evidence>
<reference evidence="5 6" key="1">
    <citation type="submission" date="2019-12" db="EMBL/GenBank/DDBJ databases">
        <title>Isolation and characterization of three novel carbon monoxide-oxidizing members of Halobacteria from salione crusts and soils.</title>
        <authorList>
            <person name="Myers M.R."/>
            <person name="King G.M."/>
        </authorList>
    </citation>
    <scope>NUCLEOTIDE SEQUENCE [LARGE SCALE GENOMIC DNA]</scope>
    <source>
        <strain evidence="5 6">WSH3</strain>
    </source>
</reference>
<keyword evidence="3" id="KW-0472">Membrane</keyword>
<accession>A0A6B0T3M7</accession>
<evidence type="ECO:0000256" key="1">
    <source>
        <dbReference type="ARBA" id="ARBA00022729"/>
    </source>
</evidence>
<keyword evidence="6" id="KW-1185">Reference proteome</keyword>
<keyword evidence="3" id="KW-1133">Transmembrane helix</keyword>
<dbReference type="NCBIfam" id="TIGR04126">
    <property type="entry name" value="PGF_CTERM"/>
    <property type="match status" value="1"/>
</dbReference>
<dbReference type="EMBL" id="WUUT01000003">
    <property type="protein sequence ID" value="MXR51697.1"/>
    <property type="molecule type" value="Genomic_DNA"/>
</dbReference>
<dbReference type="RefSeq" id="WP_159764165.1">
    <property type="nucleotide sequence ID" value="NZ_WUUT01000003.1"/>
</dbReference>
<evidence type="ECO:0000259" key="4">
    <source>
        <dbReference type="Pfam" id="PF18204"/>
    </source>
</evidence>
<evidence type="ECO:0000313" key="5">
    <source>
        <dbReference type="EMBL" id="MXR51697.1"/>
    </source>
</evidence>
<feature type="region of interest" description="Disordered" evidence="2">
    <location>
        <begin position="1"/>
        <end position="22"/>
    </location>
</feature>
<sequence>MLAVDGSDGSESDDGSGPGFGPATTVAALAGVGYLLRRRQH</sequence>
<keyword evidence="1" id="KW-0732">Signal</keyword>
<protein>
    <submittedName>
        <fullName evidence="5">PGF-CTERM sorting domain-containing protein</fullName>
    </submittedName>
</protein>
<keyword evidence="3" id="KW-0812">Transmembrane</keyword>
<proteinExistence type="predicted"/>